<name>A0A6A6GB55_9PEZI</name>
<evidence type="ECO:0000313" key="3">
    <source>
        <dbReference type="Proteomes" id="UP000799538"/>
    </source>
</evidence>
<evidence type="ECO:0000256" key="1">
    <source>
        <dbReference type="SAM" id="Phobius"/>
    </source>
</evidence>
<organism evidence="2 3">
    <name type="scientific">Elsinoe ampelina</name>
    <dbReference type="NCBI Taxonomy" id="302913"/>
    <lineage>
        <taxon>Eukaryota</taxon>
        <taxon>Fungi</taxon>
        <taxon>Dikarya</taxon>
        <taxon>Ascomycota</taxon>
        <taxon>Pezizomycotina</taxon>
        <taxon>Dothideomycetes</taxon>
        <taxon>Dothideomycetidae</taxon>
        <taxon>Myriangiales</taxon>
        <taxon>Elsinoaceae</taxon>
        <taxon>Elsinoe</taxon>
    </lineage>
</organism>
<gene>
    <name evidence="2" type="ORF">BDZ85DRAFT_262717</name>
</gene>
<accession>A0A6A6GB55</accession>
<evidence type="ECO:0000313" key="2">
    <source>
        <dbReference type="EMBL" id="KAF2222951.1"/>
    </source>
</evidence>
<protein>
    <submittedName>
        <fullName evidence="2">Uncharacterized protein</fullName>
    </submittedName>
</protein>
<keyword evidence="1" id="KW-0472">Membrane</keyword>
<feature type="transmembrane region" description="Helical" evidence="1">
    <location>
        <begin position="12"/>
        <end position="35"/>
    </location>
</feature>
<keyword evidence="1" id="KW-1133">Transmembrane helix</keyword>
<dbReference type="AlphaFoldDB" id="A0A6A6GB55"/>
<dbReference type="Proteomes" id="UP000799538">
    <property type="component" value="Unassembled WGS sequence"/>
</dbReference>
<dbReference type="EMBL" id="ML992507">
    <property type="protein sequence ID" value="KAF2222951.1"/>
    <property type="molecule type" value="Genomic_DNA"/>
</dbReference>
<keyword evidence="3" id="KW-1185">Reference proteome</keyword>
<keyword evidence="1" id="KW-0812">Transmembrane</keyword>
<reference evidence="3" key="1">
    <citation type="journal article" date="2020" name="Stud. Mycol.">
        <title>101 Dothideomycetes genomes: A test case for predicting lifestyles and emergence of pathogens.</title>
        <authorList>
            <person name="Haridas S."/>
            <person name="Albert R."/>
            <person name="Binder M."/>
            <person name="Bloem J."/>
            <person name="LaButti K."/>
            <person name="Salamov A."/>
            <person name="Andreopoulos B."/>
            <person name="Baker S."/>
            <person name="Barry K."/>
            <person name="Bills G."/>
            <person name="Bluhm B."/>
            <person name="Cannon C."/>
            <person name="Castanera R."/>
            <person name="Culley D."/>
            <person name="Daum C."/>
            <person name="Ezra D."/>
            <person name="Gonzalez J."/>
            <person name="Henrissat B."/>
            <person name="Kuo A."/>
            <person name="Liang C."/>
            <person name="Lipzen A."/>
            <person name="Lutzoni F."/>
            <person name="Magnuson J."/>
            <person name="Mondo S."/>
            <person name="Nolan M."/>
            <person name="Ohm R."/>
            <person name="Pangilinan J."/>
            <person name="Park H.-J."/>
            <person name="Ramirez L."/>
            <person name="Alfaro M."/>
            <person name="Sun H."/>
            <person name="Tritt A."/>
            <person name="Yoshinaga Y."/>
            <person name="Zwiers L.-H."/>
            <person name="Turgeon B."/>
            <person name="Goodwin S."/>
            <person name="Spatafora J."/>
            <person name="Crous P."/>
            <person name="Grigoriev I."/>
        </authorList>
    </citation>
    <scope>NUCLEOTIDE SEQUENCE [LARGE SCALE GENOMIC DNA]</scope>
    <source>
        <strain evidence="3">CECT 20119</strain>
    </source>
</reference>
<proteinExistence type="predicted"/>
<sequence>MSFQRAVRDALGLDISVAMSFHGVLAVLSSMSLASCSGVQVSASLLLGASAFFSSVGFWSALP</sequence>
<feature type="transmembrane region" description="Helical" evidence="1">
    <location>
        <begin position="41"/>
        <end position="62"/>
    </location>
</feature>